<dbReference type="RefSeq" id="WP_230055838.1">
    <property type="nucleotide sequence ID" value="NZ_CAJHOE010000001.1"/>
</dbReference>
<dbReference type="PANTHER" id="PTHR10859:SF91">
    <property type="entry name" value="DOLICHYL-PHOSPHATE BETA-GLUCOSYLTRANSFERASE"/>
    <property type="match status" value="1"/>
</dbReference>
<dbReference type="InterPro" id="IPR001173">
    <property type="entry name" value="Glyco_trans_2-like"/>
</dbReference>
<name>A0ABM8Q061_9BACT</name>
<organism evidence="2 3">
    <name type="scientific">Campylobacter suis</name>
    <dbReference type="NCBI Taxonomy" id="2790657"/>
    <lineage>
        <taxon>Bacteria</taxon>
        <taxon>Pseudomonadati</taxon>
        <taxon>Campylobacterota</taxon>
        <taxon>Epsilonproteobacteria</taxon>
        <taxon>Campylobacterales</taxon>
        <taxon>Campylobacteraceae</taxon>
        <taxon>Campylobacter</taxon>
    </lineage>
</organism>
<evidence type="ECO:0000313" key="3">
    <source>
        <dbReference type="Proteomes" id="UP000789359"/>
    </source>
</evidence>
<comment type="caution">
    <text evidence="2">The sequence shown here is derived from an EMBL/GenBank/DDBJ whole genome shotgun (WGS) entry which is preliminary data.</text>
</comment>
<keyword evidence="3" id="KW-1185">Reference proteome</keyword>
<dbReference type="CDD" id="cd04179">
    <property type="entry name" value="DPM_DPG-synthase_like"/>
    <property type="match status" value="1"/>
</dbReference>
<dbReference type="Gene3D" id="3.90.550.10">
    <property type="entry name" value="Spore Coat Polysaccharide Biosynthesis Protein SpsA, Chain A"/>
    <property type="match status" value="1"/>
</dbReference>
<dbReference type="InterPro" id="IPR029044">
    <property type="entry name" value="Nucleotide-diphossugar_trans"/>
</dbReference>
<evidence type="ECO:0000313" key="2">
    <source>
        <dbReference type="EMBL" id="CAD7286187.1"/>
    </source>
</evidence>
<dbReference type="SUPFAM" id="SSF53448">
    <property type="entry name" value="Nucleotide-diphospho-sugar transferases"/>
    <property type="match status" value="1"/>
</dbReference>
<accession>A0ABM8Q061</accession>
<proteinExistence type="predicted"/>
<feature type="domain" description="Glycosyltransferase 2-like" evidence="1">
    <location>
        <begin position="6"/>
        <end position="155"/>
    </location>
</feature>
<reference evidence="2 3" key="1">
    <citation type="submission" date="2020-11" db="EMBL/GenBank/DDBJ databases">
        <authorList>
            <person name="Peeters C."/>
        </authorList>
    </citation>
    <scope>NUCLEOTIDE SEQUENCE [LARGE SCALE GENOMIC DNA]</scope>
    <source>
        <strain evidence="2 3">LMG 8286</strain>
    </source>
</reference>
<dbReference type="Proteomes" id="UP000789359">
    <property type="component" value="Unassembled WGS sequence"/>
</dbReference>
<gene>
    <name evidence="2" type="ORF">LMG8286_00018</name>
</gene>
<dbReference type="PANTHER" id="PTHR10859">
    <property type="entry name" value="GLYCOSYL TRANSFERASE"/>
    <property type="match status" value="1"/>
</dbReference>
<dbReference type="EMBL" id="CAJHOE010000001">
    <property type="protein sequence ID" value="CAD7286187.1"/>
    <property type="molecule type" value="Genomic_DNA"/>
</dbReference>
<evidence type="ECO:0000259" key="1">
    <source>
        <dbReference type="Pfam" id="PF00535"/>
    </source>
</evidence>
<sequence>MYRLAFIIPHFNHSEKIELLVGILLKFKAEILIIDDGSSELHRQKLACLNAKIIYRDSNGGKGAALKDGFFYLKQNGFTHAFQIDADMQHDLTNLQDFIELSMQNPKALICGAPVYGIDAPKSRLYGRKITNFWVAINTLGFNIKDAMCGLRIYPVDITCELLQKCRANRMDFDIEIMYLLYKNGVSPLWLDVLVCYKNDGISHFKTFRDNVLISKTHAIHFFALPKFILQRFLNG</sequence>
<protein>
    <recommendedName>
        <fullName evidence="1">Glycosyltransferase 2-like domain-containing protein</fullName>
    </recommendedName>
</protein>
<dbReference type="Pfam" id="PF00535">
    <property type="entry name" value="Glycos_transf_2"/>
    <property type="match status" value="1"/>
</dbReference>